<keyword evidence="2" id="KW-1185">Reference proteome</keyword>
<organism evidence="1 2">
    <name type="scientific">Linum trigynum</name>
    <dbReference type="NCBI Taxonomy" id="586398"/>
    <lineage>
        <taxon>Eukaryota</taxon>
        <taxon>Viridiplantae</taxon>
        <taxon>Streptophyta</taxon>
        <taxon>Embryophyta</taxon>
        <taxon>Tracheophyta</taxon>
        <taxon>Spermatophyta</taxon>
        <taxon>Magnoliopsida</taxon>
        <taxon>eudicotyledons</taxon>
        <taxon>Gunneridae</taxon>
        <taxon>Pentapetalae</taxon>
        <taxon>rosids</taxon>
        <taxon>fabids</taxon>
        <taxon>Malpighiales</taxon>
        <taxon>Linaceae</taxon>
        <taxon>Linum</taxon>
    </lineage>
</organism>
<dbReference type="AlphaFoldDB" id="A0AAV2FAL0"/>
<sequence length="98" mass="10693">MIKSSREWARVAAPSAARFGFADGFPWVLSCSSYNWSGQVQLGTKAEVSESIFNFNARMSHEGWVGPNMLAFGGFGLSGLNVGDVQQSRWSAMPKWGT</sequence>
<protein>
    <submittedName>
        <fullName evidence="1">Uncharacterized protein</fullName>
    </submittedName>
</protein>
<reference evidence="1 2" key="1">
    <citation type="submission" date="2024-04" db="EMBL/GenBank/DDBJ databases">
        <authorList>
            <person name="Fracassetti M."/>
        </authorList>
    </citation>
    <scope>NUCLEOTIDE SEQUENCE [LARGE SCALE GENOMIC DNA]</scope>
</reference>
<accession>A0AAV2FAL0</accession>
<evidence type="ECO:0000313" key="1">
    <source>
        <dbReference type="EMBL" id="CAL1395294.1"/>
    </source>
</evidence>
<gene>
    <name evidence="1" type="ORF">LTRI10_LOCUS35736</name>
</gene>
<proteinExistence type="predicted"/>
<evidence type="ECO:0000313" key="2">
    <source>
        <dbReference type="Proteomes" id="UP001497516"/>
    </source>
</evidence>
<dbReference type="Proteomes" id="UP001497516">
    <property type="component" value="Chromosome 6"/>
</dbReference>
<dbReference type="EMBL" id="OZ034819">
    <property type="protein sequence ID" value="CAL1395294.1"/>
    <property type="molecule type" value="Genomic_DNA"/>
</dbReference>
<name>A0AAV2FAL0_9ROSI</name>